<protein>
    <submittedName>
        <fullName evidence="2">Uncharacterized protein</fullName>
    </submittedName>
</protein>
<name>A0A6J4RR53_9ACTN</name>
<evidence type="ECO:0000313" key="2">
    <source>
        <dbReference type="EMBL" id="CAA9479571.1"/>
    </source>
</evidence>
<reference evidence="2" key="1">
    <citation type="submission" date="2020-02" db="EMBL/GenBank/DDBJ databases">
        <authorList>
            <person name="Meier V. D."/>
        </authorList>
    </citation>
    <scope>NUCLEOTIDE SEQUENCE</scope>
    <source>
        <strain evidence="2">AVDCRST_MAG85</strain>
    </source>
</reference>
<dbReference type="AlphaFoldDB" id="A0A6J4RR53"/>
<dbReference type="EMBL" id="CADCVT010000059">
    <property type="protein sequence ID" value="CAA9479571.1"/>
    <property type="molecule type" value="Genomic_DNA"/>
</dbReference>
<feature type="region of interest" description="Disordered" evidence="1">
    <location>
        <begin position="1"/>
        <end position="32"/>
    </location>
</feature>
<evidence type="ECO:0000256" key="1">
    <source>
        <dbReference type="SAM" id="MobiDB-lite"/>
    </source>
</evidence>
<gene>
    <name evidence="2" type="ORF">AVDCRST_MAG85-581</name>
</gene>
<feature type="non-terminal residue" evidence="2">
    <location>
        <position position="49"/>
    </location>
</feature>
<feature type="compositionally biased region" description="Low complexity" evidence="1">
    <location>
        <begin position="1"/>
        <end position="16"/>
    </location>
</feature>
<feature type="non-terminal residue" evidence="2">
    <location>
        <position position="1"/>
    </location>
</feature>
<proteinExistence type="predicted"/>
<accession>A0A6J4RR53</accession>
<organism evidence="2">
    <name type="scientific">uncultured Solirubrobacteraceae bacterium</name>
    <dbReference type="NCBI Taxonomy" id="1162706"/>
    <lineage>
        <taxon>Bacteria</taxon>
        <taxon>Bacillati</taxon>
        <taxon>Actinomycetota</taxon>
        <taxon>Thermoleophilia</taxon>
        <taxon>Solirubrobacterales</taxon>
        <taxon>Solirubrobacteraceae</taxon>
        <taxon>environmental samples</taxon>
    </lineage>
</organism>
<sequence length="49" mass="5318">CLSPARSASRPRSLPPDSGWHSQRGCPGRSSSWRSWRLLDPLVLATAAS</sequence>